<dbReference type="Proteomes" id="UP000176952">
    <property type="component" value="Unassembled WGS sequence"/>
</dbReference>
<dbReference type="InterPro" id="IPR036419">
    <property type="entry name" value="Ribosomal_S3_C_sf"/>
</dbReference>
<dbReference type="GO" id="GO:0006412">
    <property type="term" value="P:translation"/>
    <property type="evidence" value="ECO:0007669"/>
    <property type="project" value="UniProtKB-UniRule"/>
</dbReference>
<comment type="similarity">
    <text evidence="1 8 9">Belongs to the universal ribosomal protein uS3 family.</text>
</comment>
<dbReference type="InterPro" id="IPR005704">
    <property type="entry name" value="Ribosomal_uS3_bac-typ"/>
</dbReference>
<comment type="function">
    <text evidence="6 8">Binds the lower part of the 30S subunit head. Binds mRNA in the 70S ribosome, positioning it for translation.</text>
</comment>
<dbReference type="InterPro" id="IPR009019">
    <property type="entry name" value="KH_sf_prok-type"/>
</dbReference>
<dbReference type="GO" id="GO:0003729">
    <property type="term" value="F:mRNA binding"/>
    <property type="evidence" value="ECO:0007669"/>
    <property type="project" value="UniProtKB-UniRule"/>
</dbReference>
<dbReference type="SUPFAM" id="SSF54821">
    <property type="entry name" value="Ribosomal protein S3 C-terminal domain"/>
    <property type="match status" value="1"/>
</dbReference>
<dbReference type="Pfam" id="PF07650">
    <property type="entry name" value="KH_2"/>
    <property type="match status" value="1"/>
</dbReference>
<comment type="subunit">
    <text evidence="8">Part of the 30S ribosomal subunit. Forms a tight complex with proteins S10 and S14.</text>
</comment>
<proteinExistence type="inferred from homology"/>
<dbReference type="SMART" id="SM00322">
    <property type="entry name" value="KH"/>
    <property type="match status" value="1"/>
</dbReference>
<dbReference type="InterPro" id="IPR004087">
    <property type="entry name" value="KH_dom"/>
</dbReference>
<feature type="region of interest" description="Disordered" evidence="10">
    <location>
        <begin position="216"/>
        <end position="239"/>
    </location>
</feature>
<dbReference type="CDD" id="cd02412">
    <property type="entry name" value="KH-II_30S_S3"/>
    <property type="match status" value="1"/>
</dbReference>
<dbReference type="PROSITE" id="PS50823">
    <property type="entry name" value="KH_TYPE_2"/>
    <property type="match status" value="1"/>
</dbReference>
<organism evidence="12 13">
    <name type="scientific">Candidatus Kerfeldbacteria bacterium RIFCSPHIGHO2_12_FULL_48_17</name>
    <dbReference type="NCBI Taxonomy" id="1798542"/>
    <lineage>
        <taxon>Bacteria</taxon>
        <taxon>Candidatus Kerfeldiibacteriota</taxon>
    </lineage>
</organism>
<dbReference type="Gene3D" id="3.30.300.20">
    <property type="match status" value="1"/>
</dbReference>
<dbReference type="InterPro" id="IPR015946">
    <property type="entry name" value="KH_dom-like_a/b"/>
</dbReference>
<evidence type="ECO:0000256" key="2">
    <source>
        <dbReference type="ARBA" id="ARBA00022730"/>
    </source>
</evidence>
<dbReference type="PANTHER" id="PTHR11760:SF19">
    <property type="entry name" value="SMALL RIBOSOMAL SUBUNIT PROTEIN US3C"/>
    <property type="match status" value="1"/>
</dbReference>
<evidence type="ECO:0000256" key="8">
    <source>
        <dbReference type="HAMAP-Rule" id="MF_01309"/>
    </source>
</evidence>
<dbReference type="InterPro" id="IPR057258">
    <property type="entry name" value="Ribosomal_uS3"/>
</dbReference>
<comment type="caution">
    <text evidence="12">The sequence shown here is derived from an EMBL/GenBank/DDBJ whole genome shotgun (WGS) entry which is preliminary data.</text>
</comment>
<dbReference type="PANTHER" id="PTHR11760">
    <property type="entry name" value="30S/40S RIBOSOMAL PROTEIN S3"/>
    <property type="match status" value="1"/>
</dbReference>
<evidence type="ECO:0000256" key="6">
    <source>
        <dbReference type="ARBA" id="ARBA00024998"/>
    </source>
</evidence>
<keyword evidence="2 8" id="KW-0699">rRNA-binding</keyword>
<dbReference type="Gene3D" id="3.30.1140.32">
    <property type="entry name" value="Ribosomal protein S3, C-terminal domain"/>
    <property type="match status" value="1"/>
</dbReference>
<dbReference type="GO" id="GO:0022627">
    <property type="term" value="C:cytosolic small ribosomal subunit"/>
    <property type="evidence" value="ECO:0007669"/>
    <property type="project" value="TreeGrafter"/>
</dbReference>
<dbReference type="Pfam" id="PF00189">
    <property type="entry name" value="Ribosomal_S3_C"/>
    <property type="match status" value="1"/>
</dbReference>
<dbReference type="FunFam" id="3.30.300.20:FF:000001">
    <property type="entry name" value="30S ribosomal protein S3"/>
    <property type="match status" value="1"/>
</dbReference>
<feature type="domain" description="KH type-2" evidence="11">
    <location>
        <begin position="38"/>
        <end position="110"/>
    </location>
</feature>
<dbReference type="GO" id="GO:0019843">
    <property type="term" value="F:rRNA binding"/>
    <property type="evidence" value="ECO:0007669"/>
    <property type="project" value="UniProtKB-UniRule"/>
</dbReference>
<reference evidence="12 13" key="1">
    <citation type="journal article" date="2016" name="Nat. Commun.">
        <title>Thousands of microbial genomes shed light on interconnected biogeochemical processes in an aquifer system.</title>
        <authorList>
            <person name="Anantharaman K."/>
            <person name="Brown C.T."/>
            <person name="Hug L.A."/>
            <person name="Sharon I."/>
            <person name="Castelle C.J."/>
            <person name="Probst A.J."/>
            <person name="Thomas B.C."/>
            <person name="Singh A."/>
            <person name="Wilkins M.J."/>
            <person name="Karaoz U."/>
            <person name="Brodie E.L."/>
            <person name="Williams K.H."/>
            <person name="Hubbard S.S."/>
            <person name="Banfield J.F."/>
        </authorList>
    </citation>
    <scope>NUCLEOTIDE SEQUENCE [LARGE SCALE GENOMIC DNA]</scope>
</reference>
<dbReference type="EMBL" id="MHKD01000016">
    <property type="protein sequence ID" value="OGY84243.1"/>
    <property type="molecule type" value="Genomic_DNA"/>
</dbReference>
<evidence type="ECO:0000256" key="10">
    <source>
        <dbReference type="SAM" id="MobiDB-lite"/>
    </source>
</evidence>
<dbReference type="InterPro" id="IPR001351">
    <property type="entry name" value="Ribosomal_uS3_C"/>
</dbReference>
<keyword evidence="4 8" id="KW-0689">Ribosomal protein</keyword>
<dbReference type="SUPFAM" id="SSF54814">
    <property type="entry name" value="Prokaryotic type KH domain (KH-domain type II)"/>
    <property type="match status" value="1"/>
</dbReference>
<dbReference type="AlphaFoldDB" id="A0A1G2B4Y1"/>
<evidence type="ECO:0000256" key="4">
    <source>
        <dbReference type="ARBA" id="ARBA00022980"/>
    </source>
</evidence>
<evidence type="ECO:0000259" key="11">
    <source>
        <dbReference type="PROSITE" id="PS50823"/>
    </source>
</evidence>
<evidence type="ECO:0000313" key="12">
    <source>
        <dbReference type="EMBL" id="OGY84243.1"/>
    </source>
</evidence>
<keyword evidence="3 8" id="KW-0694">RNA-binding</keyword>
<dbReference type="InterPro" id="IPR004044">
    <property type="entry name" value="KH_dom_type_2"/>
</dbReference>
<sequence>MGQKVHPKVFRLGTIYTTSSKWFAKTNFRQFLKEDVQIRRFLKIKLREAGVGKIEIERSAQSMNVIIYSAKPGIIIGRGGADIENLKKEVIQKYMGSRKIRLNISIQEIQKPELDAQVVAQQIIDQIEKRMPFRRVMKRTMENVKKAGAKGVKIMIGGRLDGAEIARSEMLSSGSLPLHTLRADVDYARGAAMTTYGTIGVKVWIYKGEVFAGEGEMAPKPMTSERTPRQSKGRKYAKS</sequence>
<feature type="compositionally biased region" description="Basic residues" evidence="10">
    <location>
        <begin position="229"/>
        <end position="239"/>
    </location>
</feature>
<evidence type="ECO:0000256" key="7">
    <source>
        <dbReference type="ARBA" id="ARBA00035257"/>
    </source>
</evidence>
<accession>A0A1G2B4Y1</accession>
<evidence type="ECO:0000256" key="5">
    <source>
        <dbReference type="ARBA" id="ARBA00023274"/>
    </source>
</evidence>
<evidence type="ECO:0000256" key="9">
    <source>
        <dbReference type="RuleBase" id="RU003624"/>
    </source>
</evidence>
<evidence type="ECO:0000313" key="13">
    <source>
        <dbReference type="Proteomes" id="UP000176952"/>
    </source>
</evidence>
<dbReference type="InterPro" id="IPR018280">
    <property type="entry name" value="Ribosomal_uS3_CS"/>
</dbReference>
<protein>
    <recommendedName>
        <fullName evidence="7 8">Small ribosomal subunit protein uS3</fullName>
    </recommendedName>
</protein>
<dbReference type="HAMAP" id="MF_01309_B">
    <property type="entry name" value="Ribosomal_uS3_B"/>
    <property type="match status" value="1"/>
</dbReference>
<name>A0A1G2B4Y1_9BACT</name>
<dbReference type="GO" id="GO:0003735">
    <property type="term" value="F:structural constituent of ribosome"/>
    <property type="evidence" value="ECO:0007669"/>
    <property type="project" value="InterPro"/>
</dbReference>
<dbReference type="STRING" id="1798542.A3F54_03480"/>
<evidence type="ECO:0000256" key="1">
    <source>
        <dbReference type="ARBA" id="ARBA00010761"/>
    </source>
</evidence>
<dbReference type="PROSITE" id="PS00548">
    <property type="entry name" value="RIBOSOMAL_S3"/>
    <property type="match status" value="1"/>
</dbReference>
<evidence type="ECO:0000256" key="3">
    <source>
        <dbReference type="ARBA" id="ARBA00022884"/>
    </source>
</evidence>
<gene>
    <name evidence="8" type="primary">rpsC</name>
    <name evidence="12" type="ORF">A3F54_03480</name>
</gene>
<keyword evidence="5 8" id="KW-0687">Ribonucleoprotein</keyword>
<dbReference type="NCBIfam" id="TIGR01009">
    <property type="entry name" value="rpsC_bact"/>
    <property type="match status" value="1"/>
</dbReference>